<accession>A0A7G5EK91</accession>
<dbReference type="Proteomes" id="UP000515240">
    <property type="component" value="Chromosome"/>
</dbReference>
<dbReference type="AlphaFoldDB" id="A0A7G5EK91"/>
<evidence type="ECO:0000256" key="3">
    <source>
        <dbReference type="ARBA" id="ARBA00022723"/>
    </source>
</evidence>
<evidence type="ECO:0000256" key="6">
    <source>
        <dbReference type="ARBA" id="ARBA00023014"/>
    </source>
</evidence>
<dbReference type="EMBL" id="CP058554">
    <property type="protein sequence ID" value="QMV74416.1"/>
    <property type="molecule type" value="Genomic_DNA"/>
</dbReference>
<dbReference type="PROSITE" id="PS51384">
    <property type="entry name" value="FAD_FR"/>
    <property type="match status" value="1"/>
</dbReference>
<dbReference type="PANTHER" id="PTHR47354:SF1">
    <property type="entry name" value="CARNITINE MONOOXYGENASE REDUCTASE SUBUNIT"/>
    <property type="match status" value="1"/>
</dbReference>
<dbReference type="PROSITE" id="PS00197">
    <property type="entry name" value="2FE2S_FER_1"/>
    <property type="match status" value="1"/>
</dbReference>
<dbReference type="Gene3D" id="3.40.50.80">
    <property type="entry name" value="Nucleotide-binding domain of ferredoxin-NADP reductase (FNR) module"/>
    <property type="match status" value="1"/>
</dbReference>
<organism evidence="9 10">
    <name type="scientific">Comamonas piscis</name>
    <dbReference type="NCBI Taxonomy" id="1562974"/>
    <lineage>
        <taxon>Bacteria</taxon>
        <taxon>Pseudomonadati</taxon>
        <taxon>Pseudomonadota</taxon>
        <taxon>Betaproteobacteria</taxon>
        <taxon>Burkholderiales</taxon>
        <taxon>Comamonadaceae</taxon>
        <taxon>Comamonas</taxon>
    </lineage>
</organism>
<dbReference type="InterPro" id="IPR050415">
    <property type="entry name" value="MRET"/>
</dbReference>
<dbReference type="GO" id="GO:0046872">
    <property type="term" value="F:metal ion binding"/>
    <property type="evidence" value="ECO:0007669"/>
    <property type="project" value="UniProtKB-KW"/>
</dbReference>
<dbReference type="SUPFAM" id="SSF52343">
    <property type="entry name" value="Ferredoxin reductase-like, C-terminal NADP-linked domain"/>
    <property type="match status" value="1"/>
</dbReference>
<evidence type="ECO:0000259" key="8">
    <source>
        <dbReference type="PROSITE" id="PS51384"/>
    </source>
</evidence>
<dbReference type="Pfam" id="PF00111">
    <property type="entry name" value="Fer2"/>
    <property type="match status" value="1"/>
</dbReference>
<dbReference type="InterPro" id="IPR001041">
    <property type="entry name" value="2Fe-2S_ferredoxin-type"/>
</dbReference>
<evidence type="ECO:0000256" key="4">
    <source>
        <dbReference type="ARBA" id="ARBA00023002"/>
    </source>
</evidence>
<evidence type="ECO:0000256" key="5">
    <source>
        <dbReference type="ARBA" id="ARBA00023004"/>
    </source>
</evidence>
<dbReference type="Gene3D" id="3.10.20.30">
    <property type="match status" value="1"/>
</dbReference>
<dbReference type="PROSITE" id="PS51085">
    <property type="entry name" value="2FE2S_FER_2"/>
    <property type="match status" value="1"/>
</dbReference>
<dbReference type="Gene3D" id="2.40.30.10">
    <property type="entry name" value="Translation factors"/>
    <property type="match status" value="1"/>
</dbReference>
<keyword evidence="6" id="KW-0411">Iron-sulfur</keyword>
<keyword evidence="2" id="KW-0001">2Fe-2S</keyword>
<evidence type="ECO:0000256" key="1">
    <source>
        <dbReference type="ARBA" id="ARBA00022630"/>
    </source>
</evidence>
<keyword evidence="3" id="KW-0479">Metal-binding</keyword>
<dbReference type="RefSeq" id="WP_182324058.1">
    <property type="nucleotide sequence ID" value="NZ_CP058554.1"/>
</dbReference>
<dbReference type="SUPFAM" id="SSF63380">
    <property type="entry name" value="Riboflavin synthase domain-like"/>
    <property type="match status" value="1"/>
</dbReference>
<dbReference type="CDD" id="cd06185">
    <property type="entry name" value="PDR_like"/>
    <property type="match status" value="1"/>
</dbReference>
<keyword evidence="4" id="KW-0560">Oxidoreductase</keyword>
<keyword evidence="10" id="KW-1185">Reference proteome</keyword>
<dbReference type="KEGG" id="cpis:HS961_17125"/>
<keyword evidence="1" id="KW-0285">Flavoprotein</keyword>
<sequence>MEPLTSLDLVVADKQAIATDIVRLVLRHAEGQMLPDAEPGAHIALDLDGLVRRYSLLHTGPELDHYSIAVLRTAQSQGGSHFVHDQLAVGDKVRVLELAHEFALQPDAPHALLIGGGIGITPLLSMAEHLQQQGQSFALHQIVHDATRQWPLAPDLPAQTHIGRSSLDLPGLLAAQVPGSQVYVCGPAGLVGAVRAAAAQLGWAPGRVHSESFGAAADASDGPLRVTLVQSGLSIDMEPGQSLLDALLAAGAWTGYECRRGVCGACLTEVVSGTPIHRDSIAPALRGHAMCTCVSWAEGPELALNL</sequence>
<dbReference type="SUPFAM" id="SSF54292">
    <property type="entry name" value="2Fe-2S ferredoxin-like"/>
    <property type="match status" value="1"/>
</dbReference>
<dbReference type="InterPro" id="IPR039261">
    <property type="entry name" value="FNR_nucleotide-bd"/>
</dbReference>
<dbReference type="CDD" id="cd00207">
    <property type="entry name" value="fer2"/>
    <property type="match status" value="1"/>
</dbReference>
<dbReference type="GO" id="GO:0051537">
    <property type="term" value="F:2 iron, 2 sulfur cluster binding"/>
    <property type="evidence" value="ECO:0007669"/>
    <property type="project" value="UniProtKB-KW"/>
</dbReference>
<proteinExistence type="predicted"/>
<dbReference type="InterPro" id="IPR036010">
    <property type="entry name" value="2Fe-2S_ferredoxin-like_sf"/>
</dbReference>
<gene>
    <name evidence="9" type="ORF">HS961_17125</name>
</gene>
<dbReference type="PRINTS" id="PR00409">
    <property type="entry name" value="PHDIOXRDTASE"/>
</dbReference>
<evidence type="ECO:0000313" key="10">
    <source>
        <dbReference type="Proteomes" id="UP000515240"/>
    </source>
</evidence>
<dbReference type="PANTHER" id="PTHR47354">
    <property type="entry name" value="NADH OXIDOREDUCTASE HCR"/>
    <property type="match status" value="1"/>
</dbReference>
<dbReference type="GO" id="GO:0016491">
    <property type="term" value="F:oxidoreductase activity"/>
    <property type="evidence" value="ECO:0007669"/>
    <property type="project" value="UniProtKB-KW"/>
</dbReference>
<dbReference type="InterPro" id="IPR017927">
    <property type="entry name" value="FAD-bd_FR_type"/>
</dbReference>
<dbReference type="InterPro" id="IPR012675">
    <property type="entry name" value="Beta-grasp_dom_sf"/>
</dbReference>
<feature type="domain" description="2Fe-2S ferredoxin-type" evidence="7">
    <location>
        <begin position="224"/>
        <end position="306"/>
    </location>
</feature>
<dbReference type="InterPro" id="IPR006058">
    <property type="entry name" value="2Fe2S_fd_BS"/>
</dbReference>
<protein>
    <submittedName>
        <fullName evidence="9">Oxidoreductase</fullName>
    </submittedName>
</protein>
<name>A0A7G5EK91_9BURK</name>
<evidence type="ECO:0000259" key="7">
    <source>
        <dbReference type="PROSITE" id="PS51085"/>
    </source>
</evidence>
<feature type="domain" description="FAD-binding FR-type" evidence="8">
    <location>
        <begin position="4"/>
        <end position="105"/>
    </location>
</feature>
<keyword evidence="5" id="KW-0408">Iron</keyword>
<dbReference type="InterPro" id="IPR017938">
    <property type="entry name" value="Riboflavin_synthase-like_b-brl"/>
</dbReference>
<evidence type="ECO:0000256" key="2">
    <source>
        <dbReference type="ARBA" id="ARBA00022714"/>
    </source>
</evidence>
<reference evidence="9 10" key="1">
    <citation type="journal article" date="2020" name="G3 (Bethesda)">
        <title>CeMbio - The Caenorhabditis elegans Microbiome Resource.</title>
        <authorList>
            <person name="Dirksen P."/>
            <person name="Assie A."/>
            <person name="Zimmermann J."/>
            <person name="Zhang F."/>
            <person name="Tietje A.M."/>
            <person name="Marsh S.A."/>
            <person name="Felix M.A."/>
            <person name="Shapira M."/>
            <person name="Kaleta C."/>
            <person name="Schulenburg H."/>
            <person name="Samuel B."/>
        </authorList>
    </citation>
    <scope>NUCLEOTIDE SEQUENCE [LARGE SCALE GENOMIC DNA]</scope>
    <source>
        <strain evidence="9 10">BIGb0172</strain>
    </source>
</reference>
<evidence type="ECO:0000313" key="9">
    <source>
        <dbReference type="EMBL" id="QMV74416.1"/>
    </source>
</evidence>